<proteinExistence type="predicted"/>
<dbReference type="GO" id="GO:0016020">
    <property type="term" value="C:membrane"/>
    <property type="evidence" value="ECO:0007669"/>
    <property type="project" value="InterPro"/>
</dbReference>
<accession>A0A1G9UA78</accession>
<organism evidence="4 5">
    <name type="scientific">Haloarchaeobius iranensis</name>
    <dbReference type="NCBI Taxonomy" id="996166"/>
    <lineage>
        <taxon>Archaea</taxon>
        <taxon>Methanobacteriati</taxon>
        <taxon>Methanobacteriota</taxon>
        <taxon>Stenosarchaea group</taxon>
        <taxon>Halobacteria</taxon>
        <taxon>Halobacteriales</taxon>
        <taxon>Halorubellaceae</taxon>
        <taxon>Haloarchaeobius</taxon>
    </lineage>
</organism>
<dbReference type="Gene3D" id="2.60.40.420">
    <property type="entry name" value="Cupredoxins - blue copper proteins"/>
    <property type="match status" value="1"/>
</dbReference>
<keyword evidence="5" id="KW-1185">Reference proteome</keyword>
<dbReference type="InterPro" id="IPR008972">
    <property type="entry name" value="Cupredoxin"/>
</dbReference>
<dbReference type="PROSITE" id="PS50857">
    <property type="entry name" value="COX2_CUA"/>
    <property type="match status" value="1"/>
</dbReference>
<dbReference type="OrthoDB" id="27522at2157"/>
<dbReference type="GO" id="GO:0005507">
    <property type="term" value="F:copper ion binding"/>
    <property type="evidence" value="ECO:0007669"/>
    <property type="project" value="InterPro"/>
</dbReference>
<sequence>MDSPLDEPEGNWWDEAVNRRETLWIALSAGWALSLFGWMIGWTEFGDQNNVGQTYSITPDEFQTKVADFKDRAEDTERGLVPADEDVYVGALQWGWDGLPVVLEAGETYRFHLGSYDVQHGFSVRNEENLSQQMSLQILPDYEWVVEMEFDEPSTYHVVCNEFCGNGHRSMHSTIHVEG</sequence>
<evidence type="ECO:0000259" key="3">
    <source>
        <dbReference type="PROSITE" id="PS50857"/>
    </source>
</evidence>
<evidence type="ECO:0000256" key="1">
    <source>
        <dbReference type="ARBA" id="ARBA00022723"/>
    </source>
</evidence>
<dbReference type="InterPro" id="IPR001505">
    <property type="entry name" value="Copper_CuA"/>
</dbReference>
<dbReference type="STRING" id="996166.SAMN05192554_10420"/>
<name>A0A1G9UA78_9EURY</name>
<keyword evidence="2" id="KW-0186">Copper</keyword>
<dbReference type="InterPro" id="IPR002429">
    <property type="entry name" value="CcO_II-like_C"/>
</dbReference>
<evidence type="ECO:0000313" key="4">
    <source>
        <dbReference type="EMBL" id="SDM56831.1"/>
    </source>
</evidence>
<protein>
    <submittedName>
        <fullName evidence="4">Cytochrome c oxidase subunit 2</fullName>
    </submittedName>
</protein>
<dbReference type="GO" id="GO:0004129">
    <property type="term" value="F:cytochrome-c oxidase activity"/>
    <property type="evidence" value="ECO:0007669"/>
    <property type="project" value="InterPro"/>
</dbReference>
<dbReference type="AlphaFoldDB" id="A0A1G9UA78"/>
<reference evidence="4 5" key="1">
    <citation type="submission" date="2016-10" db="EMBL/GenBank/DDBJ databases">
        <authorList>
            <person name="de Groot N.N."/>
        </authorList>
    </citation>
    <scope>NUCLEOTIDE SEQUENCE [LARGE SCALE GENOMIC DNA]</scope>
    <source>
        <strain evidence="5">EB21,IBRC-M 10013,KCTC 4048</strain>
    </source>
</reference>
<dbReference type="PROSITE" id="PS00078">
    <property type="entry name" value="COX2"/>
    <property type="match status" value="1"/>
</dbReference>
<dbReference type="EMBL" id="FNIA01000004">
    <property type="protein sequence ID" value="SDM56831.1"/>
    <property type="molecule type" value="Genomic_DNA"/>
</dbReference>
<dbReference type="RefSeq" id="WP_089731802.1">
    <property type="nucleotide sequence ID" value="NZ_FNIA01000004.1"/>
</dbReference>
<feature type="domain" description="Cytochrome oxidase subunit II copper A binding" evidence="3">
    <location>
        <begin position="82"/>
        <end position="179"/>
    </location>
</feature>
<keyword evidence="1" id="KW-0479">Metal-binding</keyword>
<gene>
    <name evidence="4" type="ORF">SAMN05192554_10420</name>
</gene>
<dbReference type="Proteomes" id="UP000199370">
    <property type="component" value="Unassembled WGS sequence"/>
</dbReference>
<dbReference type="SUPFAM" id="SSF49503">
    <property type="entry name" value="Cupredoxins"/>
    <property type="match status" value="1"/>
</dbReference>
<evidence type="ECO:0000256" key="2">
    <source>
        <dbReference type="ARBA" id="ARBA00023008"/>
    </source>
</evidence>
<evidence type="ECO:0000313" key="5">
    <source>
        <dbReference type="Proteomes" id="UP000199370"/>
    </source>
</evidence>